<evidence type="ECO:0000313" key="2">
    <source>
        <dbReference type="EMBL" id="SFM11577.1"/>
    </source>
</evidence>
<feature type="transmembrane region" description="Helical" evidence="1">
    <location>
        <begin position="104"/>
        <end position="132"/>
    </location>
</feature>
<feature type="transmembrane region" description="Helical" evidence="1">
    <location>
        <begin position="23"/>
        <end position="49"/>
    </location>
</feature>
<accession>A0A1I4N8F7</accession>
<feature type="transmembrane region" description="Helical" evidence="1">
    <location>
        <begin position="73"/>
        <end position="92"/>
    </location>
</feature>
<proteinExistence type="predicted"/>
<dbReference type="Proteomes" id="UP000198565">
    <property type="component" value="Unassembled WGS sequence"/>
</dbReference>
<evidence type="ECO:0000256" key="1">
    <source>
        <dbReference type="SAM" id="Phobius"/>
    </source>
</evidence>
<evidence type="ECO:0000313" key="3">
    <source>
        <dbReference type="Proteomes" id="UP000198565"/>
    </source>
</evidence>
<name>A0A1I4N8F7_9BACI</name>
<sequence>MFGLSNVIYKTCNWIMLFAYVNVLWWVFTLVGLGIFGLFPATIATFTVVRKWIIDKEDSVYIFKLFVSTYKQLFVQSNAIGLVLIIFGLILYTDFNYINQSNGMFINAMTLVFSIILVLFAVISLFIFPVYVHYKASFIQYFKFACVIGMINPIITFVMFAVIFLSVFLSTAIPFLIPFFSISITSYLLMELSNKAFRKVEQKNAKHSKNVMVN</sequence>
<feature type="transmembrane region" description="Helical" evidence="1">
    <location>
        <begin position="144"/>
        <end position="165"/>
    </location>
</feature>
<organism evidence="2 3">
    <name type="scientific">Gracilibacillus orientalis</name>
    <dbReference type="NCBI Taxonomy" id="334253"/>
    <lineage>
        <taxon>Bacteria</taxon>
        <taxon>Bacillati</taxon>
        <taxon>Bacillota</taxon>
        <taxon>Bacilli</taxon>
        <taxon>Bacillales</taxon>
        <taxon>Bacillaceae</taxon>
        <taxon>Gracilibacillus</taxon>
    </lineage>
</organism>
<gene>
    <name evidence="2" type="ORF">SAMN04487943_1089</name>
</gene>
<dbReference type="RefSeq" id="WP_091484356.1">
    <property type="nucleotide sequence ID" value="NZ_FOTR01000008.1"/>
</dbReference>
<dbReference type="EMBL" id="FOTR01000008">
    <property type="protein sequence ID" value="SFM11577.1"/>
    <property type="molecule type" value="Genomic_DNA"/>
</dbReference>
<keyword evidence="3" id="KW-1185">Reference proteome</keyword>
<protein>
    <submittedName>
        <fullName evidence="2">Uncharacterized membrane protein YesL</fullName>
    </submittedName>
</protein>
<dbReference type="InterPro" id="IPR006938">
    <property type="entry name" value="DUF624"/>
</dbReference>
<dbReference type="AlphaFoldDB" id="A0A1I4N8F7"/>
<dbReference type="OrthoDB" id="2182676at2"/>
<feature type="transmembrane region" description="Helical" evidence="1">
    <location>
        <begin position="171"/>
        <end position="190"/>
    </location>
</feature>
<dbReference type="Pfam" id="PF04854">
    <property type="entry name" value="DUF624"/>
    <property type="match status" value="1"/>
</dbReference>
<keyword evidence="1" id="KW-0812">Transmembrane</keyword>
<reference evidence="3" key="1">
    <citation type="submission" date="2016-10" db="EMBL/GenBank/DDBJ databases">
        <authorList>
            <person name="Varghese N."/>
            <person name="Submissions S."/>
        </authorList>
    </citation>
    <scope>NUCLEOTIDE SEQUENCE [LARGE SCALE GENOMIC DNA]</scope>
    <source>
        <strain evidence="3">CGMCC 1.4250</strain>
    </source>
</reference>
<dbReference type="STRING" id="334253.SAMN04487943_1089"/>
<keyword evidence="1" id="KW-0472">Membrane</keyword>
<keyword evidence="1" id="KW-1133">Transmembrane helix</keyword>